<evidence type="ECO:0000256" key="4">
    <source>
        <dbReference type="SAM" id="SignalP"/>
    </source>
</evidence>
<gene>
    <name evidence="6" type="ORF">TNCT_286421</name>
</gene>
<evidence type="ECO:0000259" key="5">
    <source>
        <dbReference type="Pfam" id="PF00095"/>
    </source>
</evidence>
<dbReference type="InterPro" id="IPR036645">
    <property type="entry name" value="Elafin-like_sf"/>
</dbReference>
<comment type="caution">
    <text evidence="6">The sequence shown here is derived from an EMBL/GenBank/DDBJ whole genome shotgun (WGS) entry which is preliminary data.</text>
</comment>
<feature type="chain" id="PRO_5036479719" description="WAP domain-containing protein" evidence="4">
    <location>
        <begin position="21"/>
        <end position="103"/>
    </location>
</feature>
<evidence type="ECO:0000256" key="3">
    <source>
        <dbReference type="ARBA" id="ARBA00022729"/>
    </source>
</evidence>
<reference evidence="6" key="1">
    <citation type="submission" date="2020-07" db="EMBL/GenBank/DDBJ databases">
        <title>Multicomponent nature underlies the extraordinary mechanical properties of spider dragline silk.</title>
        <authorList>
            <person name="Kono N."/>
            <person name="Nakamura H."/>
            <person name="Mori M."/>
            <person name="Yoshida Y."/>
            <person name="Ohtoshi R."/>
            <person name="Malay A.D."/>
            <person name="Moran D.A.P."/>
            <person name="Tomita M."/>
            <person name="Numata K."/>
            <person name="Arakawa K."/>
        </authorList>
    </citation>
    <scope>NUCLEOTIDE SEQUENCE</scope>
</reference>
<accession>A0A8X6LP07</accession>
<dbReference type="SUPFAM" id="SSF57256">
    <property type="entry name" value="Elafin-like"/>
    <property type="match status" value="1"/>
</dbReference>
<evidence type="ECO:0000313" key="6">
    <source>
        <dbReference type="EMBL" id="GFR16765.1"/>
    </source>
</evidence>
<feature type="domain" description="WAP" evidence="5">
    <location>
        <begin position="29"/>
        <end position="70"/>
    </location>
</feature>
<dbReference type="GO" id="GO:0005576">
    <property type="term" value="C:extracellular region"/>
    <property type="evidence" value="ECO:0007669"/>
    <property type="project" value="InterPro"/>
</dbReference>
<dbReference type="InterPro" id="IPR008197">
    <property type="entry name" value="WAP_dom"/>
</dbReference>
<name>A0A8X6LP07_TRICU</name>
<dbReference type="GO" id="GO:0090729">
    <property type="term" value="F:toxin activity"/>
    <property type="evidence" value="ECO:0007669"/>
    <property type="project" value="UniProtKB-KW"/>
</dbReference>
<feature type="signal peptide" evidence="4">
    <location>
        <begin position="1"/>
        <end position="20"/>
    </location>
</feature>
<dbReference type="EMBL" id="BMAO01037302">
    <property type="protein sequence ID" value="GFR16765.1"/>
    <property type="molecule type" value="Genomic_DNA"/>
</dbReference>
<organism evidence="6 7">
    <name type="scientific">Trichonephila clavata</name>
    <name type="common">Joro spider</name>
    <name type="synonym">Nephila clavata</name>
    <dbReference type="NCBI Taxonomy" id="2740835"/>
    <lineage>
        <taxon>Eukaryota</taxon>
        <taxon>Metazoa</taxon>
        <taxon>Ecdysozoa</taxon>
        <taxon>Arthropoda</taxon>
        <taxon>Chelicerata</taxon>
        <taxon>Arachnida</taxon>
        <taxon>Araneae</taxon>
        <taxon>Araneomorphae</taxon>
        <taxon>Entelegynae</taxon>
        <taxon>Araneoidea</taxon>
        <taxon>Nephilidae</taxon>
        <taxon>Trichonephila</taxon>
    </lineage>
</organism>
<proteinExistence type="predicted"/>
<dbReference type="Pfam" id="PF00095">
    <property type="entry name" value="WAP"/>
    <property type="match status" value="1"/>
</dbReference>
<evidence type="ECO:0000313" key="7">
    <source>
        <dbReference type="Proteomes" id="UP000887116"/>
    </source>
</evidence>
<evidence type="ECO:0000256" key="1">
    <source>
        <dbReference type="ARBA" id="ARBA00002878"/>
    </source>
</evidence>
<sequence length="103" mass="11903">MNNIWYAILLTFFFIHEVRSGKKYPGEYVCPSSYRISCASGRQMECCSSSDCPSSKVCCKFHCTLSCIDPEDGTQKEEDNDKEECQKLKDGEDDKMFRPKYLK</sequence>
<evidence type="ECO:0000256" key="2">
    <source>
        <dbReference type="ARBA" id="ARBA00022656"/>
    </source>
</evidence>
<keyword evidence="3 4" id="KW-0732">Signal</keyword>
<keyword evidence="2" id="KW-0800">Toxin</keyword>
<keyword evidence="7" id="KW-1185">Reference proteome</keyword>
<protein>
    <recommendedName>
        <fullName evidence="5">WAP domain-containing protein</fullName>
    </recommendedName>
</protein>
<dbReference type="AlphaFoldDB" id="A0A8X6LP07"/>
<comment type="function">
    <text evidence="1">Has antibacterial activity.</text>
</comment>
<dbReference type="Proteomes" id="UP000887116">
    <property type="component" value="Unassembled WGS sequence"/>
</dbReference>
<dbReference type="GO" id="GO:0030414">
    <property type="term" value="F:peptidase inhibitor activity"/>
    <property type="evidence" value="ECO:0007669"/>
    <property type="project" value="InterPro"/>
</dbReference>